<keyword evidence="2" id="KW-1185">Reference proteome</keyword>
<reference evidence="1 2" key="1">
    <citation type="submission" date="2019-06" db="EMBL/GenBank/DDBJ databases">
        <title>A chromosomal-level reference genome of Carpinus fangiana (Coryloideae, Betulaceae).</title>
        <authorList>
            <person name="Yang X."/>
            <person name="Wang Z."/>
            <person name="Zhang L."/>
            <person name="Hao G."/>
            <person name="Liu J."/>
            <person name="Yang Y."/>
        </authorList>
    </citation>
    <scope>NUCLEOTIDE SEQUENCE [LARGE SCALE GENOMIC DNA]</scope>
    <source>
        <strain evidence="1">Cfa_2016G</strain>
        <tissue evidence="1">Leaf</tissue>
    </source>
</reference>
<dbReference type="Proteomes" id="UP000327013">
    <property type="component" value="Chromosome 1"/>
</dbReference>
<gene>
    <name evidence="1" type="ORF">FH972_002516</name>
</gene>
<evidence type="ECO:0000313" key="1">
    <source>
        <dbReference type="EMBL" id="KAE7997928.1"/>
    </source>
</evidence>
<dbReference type="EMBL" id="CM017321">
    <property type="protein sequence ID" value="KAE7997928.1"/>
    <property type="molecule type" value="Genomic_DNA"/>
</dbReference>
<dbReference type="OrthoDB" id="1906820at2759"/>
<organism evidence="1 2">
    <name type="scientific">Carpinus fangiana</name>
    <dbReference type="NCBI Taxonomy" id="176857"/>
    <lineage>
        <taxon>Eukaryota</taxon>
        <taxon>Viridiplantae</taxon>
        <taxon>Streptophyta</taxon>
        <taxon>Embryophyta</taxon>
        <taxon>Tracheophyta</taxon>
        <taxon>Spermatophyta</taxon>
        <taxon>Magnoliopsida</taxon>
        <taxon>eudicotyledons</taxon>
        <taxon>Gunneridae</taxon>
        <taxon>Pentapetalae</taxon>
        <taxon>rosids</taxon>
        <taxon>fabids</taxon>
        <taxon>Fagales</taxon>
        <taxon>Betulaceae</taxon>
        <taxon>Carpinus</taxon>
    </lineage>
</organism>
<dbReference type="AlphaFoldDB" id="A0A5N6QF42"/>
<evidence type="ECO:0000313" key="2">
    <source>
        <dbReference type="Proteomes" id="UP000327013"/>
    </source>
</evidence>
<protein>
    <recommendedName>
        <fullName evidence="3">RNase H type-1 domain-containing protein</fullName>
    </recommendedName>
</protein>
<sequence length="76" mass="8541">MRSESGCLRSYGHLIEEAKTLLQSAGHWEAKHVRRTGNEAAHLLVRFACISNVEPSWFLECPTCIQATVLVEQARC</sequence>
<accession>A0A5N6QF42</accession>
<evidence type="ECO:0008006" key="3">
    <source>
        <dbReference type="Google" id="ProtNLM"/>
    </source>
</evidence>
<name>A0A5N6QF42_9ROSI</name>
<proteinExistence type="predicted"/>